<organism evidence="1 2">
    <name type="scientific">Tanacetum coccineum</name>
    <dbReference type="NCBI Taxonomy" id="301880"/>
    <lineage>
        <taxon>Eukaryota</taxon>
        <taxon>Viridiplantae</taxon>
        <taxon>Streptophyta</taxon>
        <taxon>Embryophyta</taxon>
        <taxon>Tracheophyta</taxon>
        <taxon>Spermatophyta</taxon>
        <taxon>Magnoliopsida</taxon>
        <taxon>eudicotyledons</taxon>
        <taxon>Gunneridae</taxon>
        <taxon>Pentapetalae</taxon>
        <taxon>asterids</taxon>
        <taxon>campanulids</taxon>
        <taxon>Asterales</taxon>
        <taxon>Asteraceae</taxon>
        <taxon>Asteroideae</taxon>
        <taxon>Anthemideae</taxon>
        <taxon>Anthemidinae</taxon>
        <taxon>Tanacetum</taxon>
    </lineage>
</organism>
<dbReference type="EMBL" id="BQNB010021124">
    <property type="protein sequence ID" value="GJU03141.1"/>
    <property type="molecule type" value="Genomic_DNA"/>
</dbReference>
<reference evidence="1" key="2">
    <citation type="submission" date="2022-01" db="EMBL/GenBank/DDBJ databases">
        <authorList>
            <person name="Yamashiro T."/>
            <person name="Shiraishi A."/>
            <person name="Satake H."/>
            <person name="Nakayama K."/>
        </authorList>
    </citation>
    <scope>NUCLEOTIDE SEQUENCE</scope>
</reference>
<gene>
    <name evidence="1" type="ORF">Tco_1113479</name>
</gene>
<keyword evidence="2" id="KW-1185">Reference proteome</keyword>
<comment type="caution">
    <text evidence="1">The sequence shown here is derived from an EMBL/GenBank/DDBJ whole genome shotgun (WGS) entry which is preliminary data.</text>
</comment>
<reference evidence="1" key="1">
    <citation type="journal article" date="2022" name="Int. J. Mol. Sci.">
        <title>Draft Genome of Tanacetum Coccineum: Genomic Comparison of Closely Related Tanacetum-Family Plants.</title>
        <authorList>
            <person name="Yamashiro T."/>
            <person name="Shiraishi A."/>
            <person name="Nakayama K."/>
            <person name="Satake H."/>
        </authorList>
    </citation>
    <scope>NUCLEOTIDE SEQUENCE</scope>
</reference>
<name>A0ABQ5ITH3_9ASTR</name>
<dbReference type="Proteomes" id="UP001151760">
    <property type="component" value="Unassembled WGS sequence"/>
</dbReference>
<protein>
    <submittedName>
        <fullName evidence="1">Uncharacterized protein</fullName>
    </submittedName>
</protein>
<evidence type="ECO:0000313" key="1">
    <source>
        <dbReference type="EMBL" id="GJU03141.1"/>
    </source>
</evidence>
<sequence>MYHDLKTFIGGLVMKRDIADTLARCLTSLRESQHQNPQILNNQKYLIPEWKWEKITMDLVIKLPRSSSGYDAIWNDVPSYTQRIHELTLICTKLCANETEKVDKYVCGLPDNIYRNVKSSKTLDETIELANDLMDQKLRTIGKGTFPEIAEYWQHQMLLTAQMGNEAALRECCFECGASDISRGMSEVKTRMGNGCTRLGVIVWECGEEWERSREPEL</sequence>
<accession>A0ABQ5ITH3</accession>
<evidence type="ECO:0000313" key="2">
    <source>
        <dbReference type="Proteomes" id="UP001151760"/>
    </source>
</evidence>
<proteinExistence type="predicted"/>